<evidence type="ECO:0000313" key="1">
    <source>
        <dbReference type="EMBL" id="RYC14741.1"/>
    </source>
</evidence>
<name>A0A4Q2T9Q8_9ACTN</name>
<dbReference type="RefSeq" id="WP_129423821.1">
    <property type="nucleotide sequence ID" value="NZ_SDWV01000001.1"/>
</dbReference>
<protein>
    <submittedName>
        <fullName evidence="1">Uncharacterized protein</fullName>
    </submittedName>
</protein>
<comment type="caution">
    <text evidence="1">The sequence shown here is derived from an EMBL/GenBank/DDBJ whole genome shotgun (WGS) entry which is preliminary data.</text>
</comment>
<dbReference type="Pfam" id="PF21851">
    <property type="entry name" value="DUF6910"/>
    <property type="match status" value="1"/>
</dbReference>
<dbReference type="OrthoDB" id="5175929at2"/>
<dbReference type="AlphaFoldDB" id="A0A4Q2T9Q8"/>
<dbReference type="EMBL" id="SDWV01000001">
    <property type="protein sequence ID" value="RYC14741.1"/>
    <property type="molecule type" value="Genomic_DNA"/>
</dbReference>
<evidence type="ECO:0000313" key="2">
    <source>
        <dbReference type="Proteomes" id="UP000291101"/>
    </source>
</evidence>
<keyword evidence="2" id="KW-1185">Reference proteome</keyword>
<reference evidence="1 2" key="1">
    <citation type="submission" date="2019-01" db="EMBL/GenBank/DDBJ databases">
        <title>Novel species of Nocardioides.</title>
        <authorList>
            <person name="Liu Q."/>
            <person name="X Y.-H."/>
        </authorList>
    </citation>
    <scope>NUCLEOTIDE SEQUENCE [LARGE SCALE GENOMIC DNA]</scope>
    <source>
        <strain evidence="1 2">HLT2-9</strain>
    </source>
</reference>
<organism evidence="1 2">
    <name type="scientific">Nocardioides zhouii</name>
    <dbReference type="NCBI Taxonomy" id="1168729"/>
    <lineage>
        <taxon>Bacteria</taxon>
        <taxon>Bacillati</taxon>
        <taxon>Actinomycetota</taxon>
        <taxon>Actinomycetes</taxon>
        <taxon>Propionibacteriales</taxon>
        <taxon>Nocardioidaceae</taxon>
        <taxon>Nocardioides</taxon>
    </lineage>
</organism>
<sequence length="305" mass="31761">MDVEVLGAQRLRFADGSPVRAASAVVPFGDGHLVVSDDTTHAAWFRPGTAATRVRLLPPVDGHELFDEESGTKHLKPDLETACRVSVDGAPAVLVMGSGSSPRRMRWCLLRLDGGKAEVVVADMAEVYASVAAALGIDPDQLNLEGACVVGGSLRWFHRGLPAAGLPSASIDLDVEAAVAAARGGEAADLRVTRPVHYDLGSVAGVGLAVTDVVALPDGDILACAAAEDSPNPRDDGPVTATALARIRGDRVVEVVPLPTLDGAVLKVEGLMVLDHDDRATTLFVVIDVDDPEAASWSATLHVRL</sequence>
<accession>A0A4Q2T9Q8</accession>
<dbReference type="Proteomes" id="UP000291101">
    <property type="component" value="Unassembled WGS sequence"/>
</dbReference>
<proteinExistence type="predicted"/>
<gene>
    <name evidence="1" type="ORF">EUA94_01060</name>
</gene>
<dbReference type="InterPro" id="IPR053852">
    <property type="entry name" value="DUF6910"/>
</dbReference>